<protein>
    <submittedName>
        <fullName evidence="1">Succinyl-CoA synthetase alpha subunit</fullName>
    </submittedName>
</protein>
<sequence>MSATTAAPDCDVTLRLSPETVEQIEFLAQDRDEIFEEAATRLLCEQAEAEAGRRRGYIYR</sequence>
<dbReference type="RefSeq" id="WP_007065913.1">
    <property type="nucleotide sequence ID" value="NZ_BBWO01000005.1"/>
</dbReference>
<evidence type="ECO:0000313" key="1">
    <source>
        <dbReference type="EMBL" id="BAT31364.1"/>
    </source>
</evidence>
<accession>A0A0P0Z9U6</accession>
<dbReference type="AlphaFoldDB" id="A0A0P0Z9U6"/>
<reference evidence="1" key="1">
    <citation type="journal article" date="2015" name="Proc. Natl. Acad. Sci. U.S.A.">
        <title>Bacterial clade with the ribosomal RNA operon on a small plasmid rather than the chromosome.</title>
        <authorList>
            <person name="Anda M."/>
            <person name="Ohtsubo Y."/>
            <person name="Okubo T."/>
            <person name="Sugawara M."/>
            <person name="Nagata Y."/>
            <person name="Tsuda M."/>
            <person name="Minamisawa K."/>
            <person name="Mitsui H."/>
        </authorList>
    </citation>
    <scope>NUCLEOTIDE SEQUENCE</scope>
    <source>
        <strain evidence="1">DSM 15513</strain>
    </source>
</reference>
<dbReference type="EMBL" id="LC066397">
    <property type="protein sequence ID" value="BAT31364.1"/>
    <property type="molecule type" value="Genomic_DNA"/>
</dbReference>
<proteinExistence type="predicted"/>
<organism evidence="1">
    <name type="scientific">Fulvimarina pelagi</name>
    <dbReference type="NCBI Taxonomy" id="217511"/>
    <lineage>
        <taxon>Bacteria</taxon>
        <taxon>Pseudomonadati</taxon>
        <taxon>Pseudomonadota</taxon>
        <taxon>Alphaproteobacteria</taxon>
        <taxon>Hyphomicrobiales</taxon>
        <taxon>Aurantimonadaceae</taxon>
        <taxon>Fulvimarina</taxon>
    </lineage>
</organism>
<name>A0A0P0Z9U6_9HYPH</name>